<dbReference type="KEGG" id="acan:ACA1_027500"/>
<reference evidence="2 3" key="1">
    <citation type="journal article" date="2013" name="Genome Biol.">
        <title>Genome of Acanthamoeba castellanii highlights extensive lateral gene transfer and early evolution of tyrosine kinase signaling.</title>
        <authorList>
            <person name="Clarke M."/>
            <person name="Lohan A.J."/>
            <person name="Liu B."/>
            <person name="Lagkouvardos I."/>
            <person name="Roy S."/>
            <person name="Zafar N."/>
            <person name="Bertelli C."/>
            <person name="Schilde C."/>
            <person name="Kianianmomeni A."/>
            <person name="Burglin T.R."/>
            <person name="Frech C."/>
            <person name="Turcotte B."/>
            <person name="Kopec K.O."/>
            <person name="Synnott J.M."/>
            <person name="Choo C."/>
            <person name="Paponov I."/>
            <person name="Finkler A."/>
            <person name="Soon Heng Tan C."/>
            <person name="Hutchins A.P."/>
            <person name="Weinmeier T."/>
            <person name="Rattei T."/>
            <person name="Chu J.S."/>
            <person name="Gimenez G."/>
            <person name="Irimia M."/>
            <person name="Rigden D.J."/>
            <person name="Fitzpatrick D.A."/>
            <person name="Lorenzo-Morales J."/>
            <person name="Bateman A."/>
            <person name="Chiu C.H."/>
            <person name="Tang P."/>
            <person name="Hegemann P."/>
            <person name="Fromm H."/>
            <person name="Raoult D."/>
            <person name="Greub G."/>
            <person name="Miranda-Saavedra D."/>
            <person name="Chen N."/>
            <person name="Nash P."/>
            <person name="Ginger M.L."/>
            <person name="Horn M."/>
            <person name="Schaap P."/>
            <person name="Caler L."/>
            <person name="Loftus B."/>
        </authorList>
    </citation>
    <scope>NUCLEOTIDE SEQUENCE [LARGE SCALE GENOMIC DNA]</scope>
    <source>
        <strain evidence="2 3">Neff</strain>
    </source>
</reference>
<name>L8H6C8_ACACF</name>
<sequence length="507" mass="54745">MQCRSVFAFVLFAALLVALSEAHICLINPVQRAGYNVSGPGMMACFRPDGPCGKGIPAEQPRVTLTGGRGFSVLLQQNLNHYNPGHAGFIDVAYAQGPNPQSSDFIPLATVPDFWPWMQASQTNFSIPVSVPNIDCPHCPTEPVFHNCADVAITRGSSSPKSFGSLFGLVRYERVPFAPTETLSLISDDGSLAPLQANIGVRSVGSGSQEDKANINQYYLAEGLATINKAQQLIHFVGYSDIVDYFNNTVPSTLITYSYTQQRFLDSIAIERPTGEYASHWVSILSISDDSKNKILVELVGPNSQGAWRYQYRILSPNGAVSSVQATFPFDDTFVNFFWADYDQVNQKLYILSGDENSLFTLRVKLFVADLKAKTVSNVMVDNSRYTLTNVHVHPSGGIVALSPGLFNGNVERATWSLVKIDPSSGQVSPIGLTAPLGQYQAWYGGGVYGAAISDGVVVHAFKKVIDGSIVVAGIDVDSGRVVGTTDLQNGVNGDLSLFGLIHLPFA</sequence>
<dbReference type="GeneID" id="14921156"/>
<feature type="signal peptide" evidence="1">
    <location>
        <begin position="1"/>
        <end position="22"/>
    </location>
</feature>
<dbReference type="EMBL" id="KB007921">
    <property type="protein sequence ID" value="ELR20303.1"/>
    <property type="molecule type" value="Genomic_DNA"/>
</dbReference>
<evidence type="ECO:0000313" key="2">
    <source>
        <dbReference type="EMBL" id="ELR20303.1"/>
    </source>
</evidence>
<organism evidence="2 3">
    <name type="scientific">Acanthamoeba castellanii (strain ATCC 30010 / Neff)</name>
    <dbReference type="NCBI Taxonomy" id="1257118"/>
    <lineage>
        <taxon>Eukaryota</taxon>
        <taxon>Amoebozoa</taxon>
        <taxon>Discosea</taxon>
        <taxon>Longamoebia</taxon>
        <taxon>Centramoebida</taxon>
        <taxon>Acanthamoebidae</taxon>
        <taxon>Acanthamoeba</taxon>
    </lineage>
</organism>
<dbReference type="RefSeq" id="XP_004342497.1">
    <property type="nucleotide sequence ID" value="XM_004342448.1"/>
</dbReference>
<dbReference type="AlphaFoldDB" id="L8H6C8"/>
<dbReference type="PANTHER" id="PTHR37916:SF2">
    <property type="entry name" value="CHITIN-BINDING TYPE-4 DOMAIN-CONTAINING PROTEIN"/>
    <property type="match status" value="1"/>
</dbReference>
<dbReference type="Proteomes" id="UP000011083">
    <property type="component" value="Unassembled WGS sequence"/>
</dbReference>
<feature type="chain" id="PRO_5003990448" evidence="1">
    <location>
        <begin position="23"/>
        <end position="507"/>
    </location>
</feature>
<proteinExistence type="predicted"/>
<dbReference type="OrthoDB" id="10254111at2759"/>
<keyword evidence="1" id="KW-0732">Signal</keyword>
<evidence type="ECO:0000313" key="3">
    <source>
        <dbReference type="Proteomes" id="UP000011083"/>
    </source>
</evidence>
<protein>
    <submittedName>
        <fullName evidence="2">Uncharacterized protein</fullName>
    </submittedName>
</protein>
<gene>
    <name evidence="2" type="ORF">ACA1_027500</name>
</gene>
<dbReference type="VEuPathDB" id="AmoebaDB:ACA1_027500"/>
<dbReference type="PANTHER" id="PTHR37916">
    <property type="entry name" value="CHITIN-BINDING TYPE-4 DOMAIN-CONTAINING PROTEIN"/>
    <property type="match status" value="1"/>
</dbReference>
<evidence type="ECO:0000256" key="1">
    <source>
        <dbReference type="SAM" id="SignalP"/>
    </source>
</evidence>
<keyword evidence="3" id="KW-1185">Reference proteome</keyword>
<accession>L8H6C8</accession>